<dbReference type="InterPro" id="IPR019734">
    <property type="entry name" value="TPR_rpt"/>
</dbReference>
<name>A0A0F9PZK0_9ZZZZ</name>
<dbReference type="InterPro" id="IPR027417">
    <property type="entry name" value="P-loop_NTPase"/>
</dbReference>
<dbReference type="Gene3D" id="1.25.40.10">
    <property type="entry name" value="Tetratricopeptide repeat domain"/>
    <property type="match status" value="1"/>
</dbReference>
<dbReference type="InterPro" id="IPR011990">
    <property type="entry name" value="TPR-like_helical_dom_sf"/>
</dbReference>
<reference evidence="1" key="1">
    <citation type="journal article" date="2015" name="Nature">
        <title>Complex archaea that bridge the gap between prokaryotes and eukaryotes.</title>
        <authorList>
            <person name="Spang A."/>
            <person name="Saw J.H."/>
            <person name="Jorgensen S.L."/>
            <person name="Zaremba-Niedzwiedzka K."/>
            <person name="Martijn J."/>
            <person name="Lind A.E."/>
            <person name="van Eijk R."/>
            <person name="Schleper C."/>
            <person name="Guy L."/>
            <person name="Ettema T.J."/>
        </authorList>
    </citation>
    <scope>NUCLEOTIDE SEQUENCE</scope>
</reference>
<accession>A0A0F9PZK0</accession>
<organism evidence="1">
    <name type="scientific">marine sediment metagenome</name>
    <dbReference type="NCBI Taxonomy" id="412755"/>
    <lineage>
        <taxon>unclassified sequences</taxon>
        <taxon>metagenomes</taxon>
        <taxon>ecological metagenomes</taxon>
    </lineage>
</organism>
<dbReference type="PROSITE" id="PS50005">
    <property type="entry name" value="TPR"/>
    <property type="match status" value="1"/>
</dbReference>
<gene>
    <name evidence="1" type="ORF">LCGC14_0766990</name>
</gene>
<comment type="caution">
    <text evidence="1">The sequence shown here is derived from an EMBL/GenBank/DDBJ whole genome shotgun (WGS) entry which is preliminary data.</text>
</comment>
<dbReference type="SMART" id="SM00028">
    <property type="entry name" value="TPR"/>
    <property type="match status" value="3"/>
</dbReference>
<dbReference type="SUPFAM" id="SSF48452">
    <property type="entry name" value="TPR-like"/>
    <property type="match status" value="1"/>
</dbReference>
<dbReference type="EMBL" id="LAZR01001921">
    <property type="protein sequence ID" value="KKN37085.1"/>
    <property type="molecule type" value="Genomic_DNA"/>
</dbReference>
<sequence length="1573" mass="187625">MSKKENKSNFLVIKDEVHLIQSLRNYFNTPNFENLTFSENILTYESLPISEIFRDLKDKVDYNPKGKKSILWTNPRPGMTYGLLSDTILDFIILEYAPTETKQFLIRTRKSKYYLLKGWKPKTQSNYCEPLYIKETSIDDENHQEKLIQPRVYYRNNEEQYESVEIEYFLPFRFIQHHVGSRVLSHGRRIEKQKLVEWGYLLVEEEGSFILTEKSRELLHQLQNLFFLEWWRGYFLNEEINENFIKGQKKRFVNYSEEIILRAYIDSILITNRISIQKEFSGISKLLGIDQKKIINFIENWMIGEYYGKECIYDESFKFPPEIIDRFWAPWTIIKNRYHNSLLFLDRQEERENFNHLLKSDNRVIIVKGDFGIGKTRFLTEIAEENSFKYDFYWLLLNKDISWDAIKQISGEEKGLVLIIDDTNKFENWELILEEFIQLEISSKKIKLVIVSPLDMEIDIFVQKHFKYRNEEVVSQIELNPLDFTDTKLKNKLTRLFLEYNLDINSLEPLLLYSEGYPEVIEHEFRNFINKKGEEKPDLIETISQFDQRIVNSWNNKLNDEEKEFLLRLSIIGDIHYNQSIIPEISNELSENIIKNLIKNEWIVLHNARLNIKRIAYRNWIVKMQWLKKPEMKLKLNKFIEDVLIDNPIQFLKVLTFLYKFLNYVDFKKILNKVKNWGNCKNYEENNNQLLVIYKLIPFFALSFMQNQLVMRNAPGSAKKENNSSLSQDIPDTIKSLIKRLSTNWQTYINKVEIPKLFRSFNFLRYLLFIIQDYNTLIDICDGLLEVAKKEEDKTNVNLKFILNELYLYKCTIEMLVNPNNAKEIIKKYLKYEDVDKSHKGRLYTFLLDIYLKSKEKDFKKILSIVLKASDLYASSNNRVQFIYHWAYFFPFLKELFGNKSIFLEIHKGEEDTLNTIKQKIDIAKDWSKELWMTRQYISFELNWIIFNDSSNFQENIKKLNNLSKYALNNEEIYLTGDIFHHIGLEYFKNEYNEEAIDSFKKSIKYTKKSRVMHRISHTYFYLGDTYWRLAKFDEARKYHKKAYKQYKWEGDKSKALSCLNTLYDIDISTGQYDSAVKNGEEILFLSSELKDSNYYYDAVVRVAEANYLCQNFIEAERRLKEVGSKLDSLKPFLEKDMPSHINLLKILIRFKRKRKVDKEIFNQLSNSLQNYNFLINSFEFYWIIWLVEVLYSQEKKDWINIIVDKLKSNSSILDNPLSLYETILNYLDKFFKVSGIESLKWPQWANYFLDKLKKPDEFMDIKSNTIESFRNIMDKDTDENINDFINYVKDIIDVNNSPEKEKILSIAMKISTIFPLLISKKLENKEIILQLFNILKVISNLFSSQEGLLKKMEFKKTPFSLLNITMILADNSIRIDQLELTEEIVSFAKESIITHGNSKEQLEILKRLDDLEEKRGNIKKALIYLEKIQKILETTGTDEERFATKLKRLNLSLFHSFNEKVEKEIFEWDENSPSLPIKIKNYIRELKIFTFLKKKQFDKAQSNAVLLISDRDAKKDIQFLLVFISGFINTVKIHEKLTDKLINNKLVDKYLFLLENVENDAFFINSFEHADA</sequence>
<evidence type="ECO:0000313" key="1">
    <source>
        <dbReference type="EMBL" id="KKN37085.1"/>
    </source>
</evidence>
<feature type="non-terminal residue" evidence="1">
    <location>
        <position position="1573"/>
    </location>
</feature>
<proteinExistence type="predicted"/>
<dbReference type="SUPFAM" id="SSF52540">
    <property type="entry name" value="P-loop containing nucleoside triphosphate hydrolases"/>
    <property type="match status" value="1"/>
</dbReference>
<protein>
    <submittedName>
        <fullName evidence="1">Uncharacterized protein</fullName>
    </submittedName>
</protein>